<keyword evidence="3" id="KW-1185">Reference proteome</keyword>
<evidence type="ECO:0000313" key="3">
    <source>
        <dbReference type="Proteomes" id="UP000001861"/>
    </source>
</evidence>
<reference evidence="2 3" key="1">
    <citation type="journal article" date="2010" name="Proc. Natl. Acad. Sci. U.S.A.">
        <title>Insights into evolution of multicellular fungi from the assembled chromosomes of the mushroom Coprinopsis cinerea (Coprinus cinereus).</title>
        <authorList>
            <person name="Stajich J.E."/>
            <person name="Wilke S.K."/>
            <person name="Ahren D."/>
            <person name="Au C.H."/>
            <person name="Birren B.W."/>
            <person name="Borodovsky M."/>
            <person name="Burns C."/>
            <person name="Canback B."/>
            <person name="Casselton L.A."/>
            <person name="Cheng C.K."/>
            <person name="Deng J."/>
            <person name="Dietrich F.S."/>
            <person name="Fargo D.C."/>
            <person name="Farman M.L."/>
            <person name="Gathman A.C."/>
            <person name="Goldberg J."/>
            <person name="Guigo R."/>
            <person name="Hoegger P.J."/>
            <person name="Hooker J.B."/>
            <person name="Huggins A."/>
            <person name="James T.Y."/>
            <person name="Kamada T."/>
            <person name="Kilaru S."/>
            <person name="Kodira C."/>
            <person name="Kues U."/>
            <person name="Kupfer D."/>
            <person name="Kwan H.S."/>
            <person name="Lomsadze A."/>
            <person name="Li W."/>
            <person name="Lilly W.W."/>
            <person name="Ma L.J."/>
            <person name="Mackey A.J."/>
            <person name="Manning G."/>
            <person name="Martin F."/>
            <person name="Muraguchi H."/>
            <person name="Natvig D.O."/>
            <person name="Palmerini H."/>
            <person name="Ramesh M.A."/>
            <person name="Rehmeyer C.J."/>
            <person name="Roe B.A."/>
            <person name="Shenoy N."/>
            <person name="Stanke M."/>
            <person name="Ter-Hovhannisyan V."/>
            <person name="Tunlid A."/>
            <person name="Velagapudi R."/>
            <person name="Vision T.J."/>
            <person name="Zeng Q."/>
            <person name="Zolan M.E."/>
            <person name="Pukkila P.J."/>
        </authorList>
    </citation>
    <scope>NUCLEOTIDE SEQUENCE [LARGE SCALE GENOMIC DNA]</scope>
    <source>
        <strain evidence="3">Okayama-7 / 130 / ATCC MYA-4618 / FGSC 9003</strain>
    </source>
</reference>
<organism evidence="2 3">
    <name type="scientific">Coprinopsis cinerea (strain Okayama-7 / 130 / ATCC MYA-4618 / FGSC 9003)</name>
    <name type="common">Inky cap fungus</name>
    <name type="synonym">Hormographiella aspergillata</name>
    <dbReference type="NCBI Taxonomy" id="240176"/>
    <lineage>
        <taxon>Eukaryota</taxon>
        <taxon>Fungi</taxon>
        <taxon>Dikarya</taxon>
        <taxon>Basidiomycota</taxon>
        <taxon>Agaricomycotina</taxon>
        <taxon>Agaricomycetes</taxon>
        <taxon>Agaricomycetidae</taxon>
        <taxon>Agaricales</taxon>
        <taxon>Agaricineae</taxon>
        <taxon>Psathyrellaceae</taxon>
        <taxon>Coprinopsis</taxon>
    </lineage>
</organism>
<dbReference type="RefSeq" id="XP_001836564.2">
    <property type="nucleotide sequence ID" value="XM_001836512.2"/>
</dbReference>
<dbReference type="InParanoid" id="A8NUY6"/>
<feature type="compositionally biased region" description="Low complexity" evidence="1">
    <location>
        <begin position="80"/>
        <end position="104"/>
    </location>
</feature>
<dbReference type="KEGG" id="cci:CC1G_10058"/>
<accession>A8NUY6</accession>
<dbReference type="OMA" id="ITTRMRM"/>
<dbReference type="OrthoDB" id="3256438at2759"/>
<protein>
    <submittedName>
        <fullName evidence="2">Uncharacterized protein</fullName>
    </submittedName>
</protein>
<dbReference type="GeneID" id="6013110"/>
<dbReference type="Proteomes" id="UP000001861">
    <property type="component" value="Unassembled WGS sequence"/>
</dbReference>
<feature type="region of interest" description="Disordered" evidence="1">
    <location>
        <begin position="17"/>
        <end position="104"/>
    </location>
</feature>
<feature type="compositionally biased region" description="Pro residues" evidence="1">
    <location>
        <begin position="70"/>
        <end position="79"/>
    </location>
</feature>
<sequence length="271" mass="29802">MGALKRTESCLSLLDLVESNQQPSRPPPTPTKDAAAIPYTRSLQYQADQRAARRKLNTSKQAGDSSIAFPAPPAVPPRRIPSQQSQSPAPRPSSNTRSSRSRNINTVVISNASSSTRRNVPPSKVILPSAKNLHAVAVYSTQRTSSPLAPVQTVLPDRPIFPRSRTEPDLYKKALIGRMKTTDQGRRVLRMGPRLAISVWMATQDLEKMVQDTIQRERDLDIIMGDSQDAPEPTPCPVPARNESQPAPPVLTNSWVVVKPSEDWEMVDCSA</sequence>
<dbReference type="HOGENOM" id="CLU_055848_1_0_1"/>
<dbReference type="VEuPathDB" id="FungiDB:CC1G_10058"/>
<name>A8NUY6_COPC7</name>
<dbReference type="AlphaFoldDB" id="A8NUY6"/>
<proteinExistence type="predicted"/>
<evidence type="ECO:0000313" key="2">
    <source>
        <dbReference type="EMBL" id="EAU85272.2"/>
    </source>
</evidence>
<comment type="caution">
    <text evidence="2">The sequence shown here is derived from an EMBL/GenBank/DDBJ whole genome shotgun (WGS) entry which is preliminary data.</text>
</comment>
<gene>
    <name evidence="2" type="ORF">CC1G_10058</name>
</gene>
<dbReference type="EMBL" id="AACS02000004">
    <property type="protein sequence ID" value="EAU85272.2"/>
    <property type="molecule type" value="Genomic_DNA"/>
</dbReference>
<evidence type="ECO:0000256" key="1">
    <source>
        <dbReference type="SAM" id="MobiDB-lite"/>
    </source>
</evidence>
<feature type="region of interest" description="Disordered" evidence="1">
    <location>
        <begin position="227"/>
        <end position="249"/>
    </location>
</feature>
<dbReference type="eggNOG" id="ENOG502RCC1">
    <property type="taxonomic scope" value="Eukaryota"/>
</dbReference>